<dbReference type="AlphaFoldDB" id="A0A0C2IP05"/>
<evidence type="ECO:0000313" key="2">
    <source>
        <dbReference type="Proteomes" id="UP000031668"/>
    </source>
</evidence>
<keyword evidence="2" id="KW-1185">Reference proteome</keyword>
<gene>
    <name evidence="1" type="ORF">RF11_13853</name>
</gene>
<comment type="caution">
    <text evidence="1">The sequence shown here is derived from an EMBL/GenBank/DDBJ whole genome shotgun (WGS) entry which is preliminary data.</text>
</comment>
<dbReference type="EMBL" id="JWZT01003269">
    <property type="protein sequence ID" value="KII67219.1"/>
    <property type="molecule type" value="Genomic_DNA"/>
</dbReference>
<proteinExistence type="predicted"/>
<reference evidence="1 2" key="1">
    <citation type="journal article" date="2014" name="Genome Biol. Evol.">
        <title>The genome of the myxosporean Thelohanellus kitauei shows adaptations to nutrient acquisition within its fish host.</title>
        <authorList>
            <person name="Yang Y."/>
            <person name="Xiong J."/>
            <person name="Zhou Z."/>
            <person name="Huo F."/>
            <person name="Miao W."/>
            <person name="Ran C."/>
            <person name="Liu Y."/>
            <person name="Zhang J."/>
            <person name="Feng J."/>
            <person name="Wang M."/>
            <person name="Wang M."/>
            <person name="Wang L."/>
            <person name="Yao B."/>
        </authorList>
    </citation>
    <scope>NUCLEOTIDE SEQUENCE [LARGE SCALE GENOMIC DNA]</scope>
    <source>
        <strain evidence="1">Wuqing</strain>
    </source>
</reference>
<accession>A0A0C2IP05</accession>
<evidence type="ECO:0000313" key="1">
    <source>
        <dbReference type="EMBL" id="KII67219.1"/>
    </source>
</evidence>
<protein>
    <submittedName>
        <fullName evidence="1">Uncharacterized protein</fullName>
    </submittedName>
</protein>
<name>A0A0C2IP05_THEKT</name>
<sequence>MPRNTCINTNTDLLTPTSSEPLDHTRLLEQNSVWCQLATCPDLPLVRHYPILPCSSDFGAGLNNQLHVNKTSVTPTLGDIIPIKKTKIFSKINLSEAYFKIPLSDD</sequence>
<organism evidence="1 2">
    <name type="scientific">Thelohanellus kitauei</name>
    <name type="common">Myxosporean</name>
    <dbReference type="NCBI Taxonomy" id="669202"/>
    <lineage>
        <taxon>Eukaryota</taxon>
        <taxon>Metazoa</taxon>
        <taxon>Cnidaria</taxon>
        <taxon>Myxozoa</taxon>
        <taxon>Myxosporea</taxon>
        <taxon>Bivalvulida</taxon>
        <taxon>Platysporina</taxon>
        <taxon>Myxobolidae</taxon>
        <taxon>Thelohanellus</taxon>
    </lineage>
</organism>
<dbReference type="Proteomes" id="UP000031668">
    <property type="component" value="Unassembled WGS sequence"/>
</dbReference>